<sequence length="80" mass="9154">MVYVSCEAIIIIIEAETTTQPRPSTTLETTFPVQRQTANDTKLTPIIRCKILTKYIPRLVSVLQYSVYAIKEERVTPVRI</sequence>
<gene>
    <name evidence="1" type="ORF">EYR41_003816</name>
</gene>
<accession>A0A8H2E6N0</accession>
<evidence type="ECO:0000313" key="1">
    <source>
        <dbReference type="EMBL" id="TGJ71888.1"/>
    </source>
</evidence>
<reference evidence="1 2" key="1">
    <citation type="submission" date="2019-03" db="EMBL/GenBank/DDBJ databases">
        <title>Nematode-trapping fungi genome.</title>
        <authorList>
            <person name="Vidal-Diez De Ulzurrun G."/>
        </authorList>
    </citation>
    <scope>NUCLEOTIDE SEQUENCE [LARGE SCALE GENOMIC DNA]</scope>
    <source>
        <strain evidence="1 2">TWF154</strain>
    </source>
</reference>
<dbReference type="AlphaFoldDB" id="A0A8H2E6N0"/>
<name>A0A8H2E6N0_ORBOL</name>
<organism evidence="1 2">
    <name type="scientific">Orbilia oligospora</name>
    <name type="common">Nematode-trapping fungus</name>
    <name type="synonym">Arthrobotrys oligospora</name>
    <dbReference type="NCBI Taxonomy" id="2813651"/>
    <lineage>
        <taxon>Eukaryota</taxon>
        <taxon>Fungi</taxon>
        <taxon>Dikarya</taxon>
        <taxon>Ascomycota</taxon>
        <taxon>Pezizomycotina</taxon>
        <taxon>Orbiliomycetes</taxon>
        <taxon>Orbiliales</taxon>
        <taxon>Orbiliaceae</taxon>
        <taxon>Orbilia</taxon>
    </lineage>
</organism>
<proteinExistence type="predicted"/>
<evidence type="ECO:0000313" key="2">
    <source>
        <dbReference type="Proteomes" id="UP000297595"/>
    </source>
</evidence>
<comment type="caution">
    <text evidence="1">The sequence shown here is derived from an EMBL/GenBank/DDBJ whole genome shotgun (WGS) entry which is preliminary data.</text>
</comment>
<protein>
    <submittedName>
        <fullName evidence="1">Uncharacterized protein</fullName>
    </submittedName>
</protein>
<dbReference type="Proteomes" id="UP000297595">
    <property type="component" value="Unassembled WGS sequence"/>
</dbReference>
<dbReference type="EMBL" id="SOZJ01000002">
    <property type="protein sequence ID" value="TGJ71888.1"/>
    <property type="molecule type" value="Genomic_DNA"/>
</dbReference>